<reference evidence="1" key="2">
    <citation type="submission" date="2022-12" db="EMBL/GenBank/DDBJ databases">
        <authorList>
            <person name="Sun Q."/>
            <person name="Kim S."/>
        </authorList>
    </citation>
    <scope>NUCLEOTIDE SEQUENCE</scope>
    <source>
        <strain evidence="1">KCTC 12343</strain>
    </source>
</reference>
<dbReference type="AlphaFoldDB" id="A0AA87Y2R4"/>
<evidence type="ECO:0000313" key="2">
    <source>
        <dbReference type="Proteomes" id="UP000628442"/>
    </source>
</evidence>
<reference evidence="1" key="1">
    <citation type="journal article" date="2014" name="Int. J. Syst. Evol. Microbiol.">
        <title>Complete genome sequence of Corynebacterium casei LMG S-19264T (=DSM 44701T), isolated from a smear-ripened cheese.</title>
        <authorList>
            <consortium name="US DOE Joint Genome Institute (JGI-PGF)"/>
            <person name="Walter F."/>
            <person name="Albersmeier A."/>
            <person name="Kalinowski J."/>
            <person name="Ruckert C."/>
        </authorList>
    </citation>
    <scope>NUCLEOTIDE SEQUENCE</scope>
    <source>
        <strain evidence="1">KCTC 12343</strain>
    </source>
</reference>
<accession>A0AA87Y2R4</accession>
<protein>
    <submittedName>
        <fullName evidence="1">Uncharacterized protein</fullName>
    </submittedName>
</protein>
<proteinExistence type="predicted"/>
<dbReference type="EMBL" id="BMWV01000023">
    <property type="protein sequence ID" value="GGY68011.1"/>
    <property type="molecule type" value="Genomic_DNA"/>
</dbReference>
<gene>
    <name evidence="1" type="ORF">GCM10007387_57740</name>
</gene>
<comment type="caution">
    <text evidence="1">The sequence shown here is derived from an EMBL/GenBank/DDBJ whole genome shotgun (WGS) entry which is preliminary data.</text>
</comment>
<dbReference type="Proteomes" id="UP000628442">
    <property type="component" value="Unassembled WGS sequence"/>
</dbReference>
<evidence type="ECO:0000313" key="1">
    <source>
        <dbReference type="EMBL" id="GGY68011.1"/>
    </source>
</evidence>
<name>A0AA87Y2R4_9BURK</name>
<sequence length="92" mass="10885">MRWDYWLLLWDGPEMKLSDITWVSACCGEACLYAEFKVETGYIKVKTRHDETDLDYEVRRYGLDFQPVDAQFVTMTEADLEKLLEPFTYTAI</sequence>
<organism evidence="1 2">
    <name type="scientific">Pseudoduganella albidiflava</name>
    <dbReference type="NCBI Taxonomy" id="321983"/>
    <lineage>
        <taxon>Bacteria</taxon>
        <taxon>Pseudomonadati</taxon>
        <taxon>Pseudomonadota</taxon>
        <taxon>Betaproteobacteria</taxon>
        <taxon>Burkholderiales</taxon>
        <taxon>Oxalobacteraceae</taxon>
        <taxon>Telluria group</taxon>
        <taxon>Pseudoduganella</taxon>
    </lineage>
</organism>